<dbReference type="PROSITE" id="PS00695">
    <property type="entry name" value="ENT_VIR_OMP_2"/>
    <property type="match status" value="1"/>
</dbReference>
<dbReference type="Gene3D" id="2.40.160.20">
    <property type="match status" value="1"/>
</dbReference>
<evidence type="ECO:0000313" key="4">
    <source>
        <dbReference type="Proteomes" id="UP000037600"/>
    </source>
</evidence>
<protein>
    <recommendedName>
        <fullName evidence="2">Outer membrane protein beta-barrel domain-containing protein</fullName>
    </recommendedName>
</protein>
<name>A0A0J8JMG2_9ALTE</name>
<feature type="domain" description="Outer membrane protein beta-barrel" evidence="2">
    <location>
        <begin position="22"/>
        <end position="182"/>
    </location>
</feature>
<dbReference type="InterPro" id="IPR027385">
    <property type="entry name" value="Beta-barrel_OMP"/>
</dbReference>
<sequence>MKYFVILFLFSGFANADNRLHQLGLEYTIGSIGDDASEQLSDLNDVLTMHIAFNYQYELHDYVSIGVGHLSGDSSNGDIFFWEGLLTDSRLEYKASYFFAEGRTVLSKRNRFYARLKALSYDYDVIDDEEVKYQEDGSDIGYSIGWMLHTDSGLTFNVGWEKSNLGKHVSIQGFNLGLGYRF</sequence>
<keyword evidence="1" id="KW-0732">Signal</keyword>
<dbReference type="InterPro" id="IPR011250">
    <property type="entry name" value="OMP/PagP_B-barrel"/>
</dbReference>
<dbReference type="AlphaFoldDB" id="A0A0J8JMG2"/>
<evidence type="ECO:0000256" key="1">
    <source>
        <dbReference type="ARBA" id="ARBA00022729"/>
    </source>
</evidence>
<dbReference type="Proteomes" id="UP000037600">
    <property type="component" value="Unassembled WGS sequence"/>
</dbReference>
<dbReference type="RefSeq" id="WP_048691194.1">
    <property type="nucleotide sequence ID" value="NZ_KQ130486.1"/>
</dbReference>
<dbReference type="InterPro" id="IPR000758">
    <property type="entry name" value="Enterovir_OMP"/>
</dbReference>
<accession>A0A0J8JMG2</accession>
<dbReference type="Pfam" id="PF13505">
    <property type="entry name" value="OMP_b-brl"/>
    <property type="match status" value="1"/>
</dbReference>
<reference evidence="3 4" key="1">
    <citation type="submission" date="2015-04" db="EMBL/GenBank/DDBJ databases">
        <title>Draft Genome Sequence of the Novel Agar-Digesting Marine Bacterium Q1.</title>
        <authorList>
            <person name="Li Y."/>
            <person name="Li D."/>
            <person name="Chen G."/>
            <person name="Du Z."/>
        </authorList>
    </citation>
    <scope>NUCLEOTIDE SEQUENCE [LARGE SCALE GENOMIC DNA]</scope>
    <source>
        <strain evidence="3 4">Q1</strain>
    </source>
</reference>
<dbReference type="GO" id="GO:0044384">
    <property type="term" value="C:host outer membrane"/>
    <property type="evidence" value="ECO:0007669"/>
    <property type="project" value="InterPro"/>
</dbReference>
<proteinExistence type="predicted"/>
<evidence type="ECO:0000313" key="3">
    <source>
        <dbReference type="EMBL" id="KMT65801.1"/>
    </source>
</evidence>
<organism evidence="3 4">
    <name type="scientific">Catenovulum maritimum</name>
    <dbReference type="NCBI Taxonomy" id="1513271"/>
    <lineage>
        <taxon>Bacteria</taxon>
        <taxon>Pseudomonadati</taxon>
        <taxon>Pseudomonadota</taxon>
        <taxon>Gammaproteobacteria</taxon>
        <taxon>Alteromonadales</taxon>
        <taxon>Alteromonadaceae</taxon>
        <taxon>Catenovulum</taxon>
    </lineage>
</organism>
<dbReference type="STRING" id="1513271.XM47_07320"/>
<dbReference type="EMBL" id="LAZL01000009">
    <property type="protein sequence ID" value="KMT65801.1"/>
    <property type="molecule type" value="Genomic_DNA"/>
</dbReference>
<dbReference type="OrthoDB" id="5823352at2"/>
<dbReference type="SUPFAM" id="SSF56925">
    <property type="entry name" value="OMPA-like"/>
    <property type="match status" value="1"/>
</dbReference>
<evidence type="ECO:0000259" key="2">
    <source>
        <dbReference type="Pfam" id="PF13505"/>
    </source>
</evidence>
<keyword evidence="4" id="KW-1185">Reference proteome</keyword>
<comment type="caution">
    <text evidence="3">The sequence shown here is derived from an EMBL/GenBank/DDBJ whole genome shotgun (WGS) entry which is preliminary data.</text>
</comment>
<gene>
    <name evidence="3" type="ORF">XM47_07320</name>
</gene>